<feature type="domain" description="Vps16 C-terminal" evidence="1">
    <location>
        <begin position="116"/>
        <end position="200"/>
    </location>
</feature>
<protein>
    <recommendedName>
        <fullName evidence="1">Vps16 C-terminal domain-containing protein</fullName>
    </recommendedName>
</protein>
<reference evidence="2 3" key="1">
    <citation type="submission" date="2022-05" db="EMBL/GenBank/DDBJ databases">
        <authorList>
            <consortium name="Genoscope - CEA"/>
            <person name="William W."/>
        </authorList>
    </citation>
    <scope>NUCLEOTIDE SEQUENCE [LARGE SCALE GENOMIC DNA]</scope>
</reference>
<dbReference type="PANTHER" id="PTHR12811">
    <property type="entry name" value="VACUOLAR PROTEIN SORTING VPS16"/>
    <property type="match status" value="1"/>
</dbReference>
<dbReference type="Gene3D" id="1.10.150.780">
    <property type="entry name" value="Vps16, C-terminal region"/>
    <property type="match status" value="1"/>
</dbReference>
<gene>
    <name evidence="2" type="ORF">PLOB_00036088</name>
</gene>
<keyword evidence="3" id="KW-1185">Reference proteome</keyword>
<feature type="domain" description="Vps16 C-terminal" evidence="1">
    <location>
        <begin position="2"/>
        <end position="100"/>
    </location>
</feature>
<name>A0ABN8S770_9CNID</name>
<accession>A0ABN8S770</accession>
<dbReference type="PANTHER" id="PTHR12811:SF0">
    <property type="entry name" value="VACUOLAR PROTEIN SORTING-ASSOCIATED PROTEIN 16 HOMOLOG"/>
    <property type="match status" value="1"/>
</dbReference>
<dbReference type="InterPro" id="IPR016534">
    <property type="entry name" value="VPS16"/>
</dbReference>
<organism evidence="2 3">
    <name type="scientific">Porites lobata</name>
    <dbReference type="NCBI Taxonomy" id="104759"/>
    <lineage>
        <taxon>Eukaryota</taxon>
        <taxon>Metazoa</taxon>
        <taxon>Cnidaria</taxon>
        <taxon>Anthozoa</taxon>
        <taxon>Hexacorallia</taxon>
        <taxon>Scleractinia</taxon>
        <taxon>Fungiina</taxon>
        <taxon>Poritidae</taxon>
        <taxon>Porites</taxon>
    </lineage>
</organism>
<dbReference type="InterPro" id="IPR038132">
    <property type="entry name" value="Vps16_C_sf"/>
</dbReference>
<dbReference type="InterPro" id="IPR006925">
    <property type="entry name" value="Vps16_C"/>
</dbReference>
<sequence>MRMNKDDLALEKAIMSGDTDLVYMVVMHWKDNLTLGEFLMAIRYHPVALSLYIKYCKDQDRRTLVDLFYQDDQFMNSGNAFVQDSYSEKRTKRARLKIAALQERPSREGFKLFSCTIESKMNTLSKAQMSYQQGGFQFYSKATEEQMKLMEYQVKLEEKYKKTFMDLSLSDTIYQCILQGDLKVSEQLKKEFKVPDKRFVTFFFLIRDRVNNETFDIQGPFFLKQPLGAPLMHCVVFRFYWLKVRSLAESHNWLELDKFSKARKSLIGYEPFFETCLESNNIIEAEKYVSRVLPENKVTCYVKLGNRKYEDAAETAFAHKSEEGLDLVLGKCATSNRPLVNRIQEMKAQLRQRR</sequence>
<evidence type="ECO:0000313" key="3">
    <source>
        <dbReference type="Proteomes" id="UP001159405"/>
    </source>
</evidence>
<comment type="caution">
    <text evidence="2">The sequence shown here is derived from an EMBL/GenBank/DDBJ whole genome shotgun (WGS) entry which is preliminary data.</text>
</comment>
<dbReference type="Proteomes" id="UP001159405">
    <property type="component" value="Unassembled WGS sequence"/>
</dbReference>
<dbReference type="EMBL" id="CALNXK010000500">
    <property type="protein sequence ID" value="CAH3186749.1"/>
    <property type="molecule type" value="Genomic_DNA"/>
</dbReference>
<dbReference type="Pfam" id="PF04840">
    <property type="entry name" value="Vps16_C"/>
    <property type="match status" value="3"/>
</dbReference>
<proteinExistence type="predicted"/>
<evidence type="ECO:0000259" key="1">
    <source>
        <dbReference type="Pfam" id="PF04840"/>
    </source>
</evidence>
<feature type="domain" description="Vps16 C-terminal" evidence="1">
    <location>
        <begin position="238"/>
        <end position="349"/>
    </location>
</feature>
<evidence type="ECO:0000313" key="2">
    <source>
        <dbReference type="EMBL" id="CAH3186749.1"/>
    </source>
</evidence>